<keyword evidence="1" id="KW-0472">Membrane</keyword>
<dbReference type="AlphaFoldDB" id="A0A6J7BWC4"/>
<evidence type="ECO:0000313" key="7">
    <source>
        <dbReference type="EMBL" id="CAB5000652.1"/>
    </source>
</evidence>
<organism evidence="5">
    <name type="scientific">freshwater metagenome</name>
    <dbReference type="NCBI Taxonomy" id="449393"/>
    <lineage>
        <taxon>unclassified sequences</taxon>
        <taxon>metagenomes</taxon>
        <taxon>ecological metagenomes</taxon>
    </lineage>
</organism>
<keyword evidence="1" id="KW-0812">Transmembrane</keyword>
<gene>
    <name evidence="3" type="ORF">UFOPK2656_00763</name>
    <name evidence="4" type="ORF">UFOPK3099_00960</name>
    <name evidence="5" type="ORF">UFOPK3267_00873</name>
    <name evidence="6" type="ORF">UFOPK3651_00801</name>
    <name evidence="7" type="ORF">UFOPK3931_02110</name>
    <name evidence="2" type="ORF">UFOPK4189_00761</name>
</gene>
<proteinExistence type="predicted"/>
<feature type="transmembrane region" description="Helical" evidence="1">
    <location>
        <begin position="15"/>
        <end position="39"/>
    </location>
</feature>
<dbReference type="EMBL" id="CAFBOL010000064">
    <property type="protein sequence ID" value="CAB5000652.1"/>
    <property type="molecule type" value="Genomic_DNA"/>
</dbReference>
<evidence type="ECO:0000256" key="1">
    <source>
        <dbReference type="SAM" id="Phobius"/>
    </source>
</evidence>
<sequence length="97" mass="10695">MHNGNWNNGMDHGDWGWIPMVIMMVVLVGALIWIGSALIRSNRHMPVLSAPASPTAATPSVARFTAQEILAERLARGEIEPDDYRQRLEALRSSTNG</sequence>
<dbReference type="EMBL" id="CAEZYF010000003">
    <property type="protein sequence ID" value="CAB4712441.1"/>
    <property type="molecule type" value="Genomic_DNA"/>
</dbReference>
<dbReference type="EMBL" id="CAESGF010000003">
    <property type="protein sequence ID" value="CAB4362974.1"/>
    <property type="molecule type" value="Genomic_DNA"/>
</dbReference>
<evidence type="ECO:0000313" key="6">
    <source>
        <dbReference type="EMBL" id="CAB4920060.1"/>
    </source>
</evidence>
<reference evidence="5" key="1">
    <citation type="submission" date="2020-05" db="EMBL/GenBank/DDBJ databases">
        <authorList>
            <person name="Chiriac C."/>
            <person name="Salcher M."/>
            <person name="Ghai R."/>
            <person name="Kavagutti S V."/>
        </authorList>
    </citation>
    <scope>NUCLEOTIDE SEQUENCE</scope>
</reference>
<evidence type="ECO:0000313" key="5">
    <source>
        <dbReference type="EMBL" id="CAB4849214.1"/>
    </source>
</evidence>
<evidence type="ECO:0000313" key="2">
    <source>
        <dbReference type="EMBL" id="CAB4362974.1"/>
    </source>
</evidence>
<name>A0A6J7BWC4_9ZZZZ</name>
<keyword evidence="1" id="KW-1133">Transmembrane helix</keyword>
<dbReference type="EMBL" id="CAFAAV010000057">
    <property type="protein sequence ID" value="CAB4814404.1"/>
    <property type="molecule type" value="Genomic_DNA"/>
</dbReference>
<dbReference type="EMBL" id="CAFBIY010000035">
    <property type="protein sequence ID" value="CAB4849214.1"/>
    <property type="molecule type" value="Genomic_DNA"/>
</dbReference>
<accession>A0A6J7BWC4</accession>
<evidence type="ECO:0000313" key="3">
    <source>
        <dbReference type="EMBL" id="CAB4712441.1"/>
    </source>
</evidence>
<protein>
    <submittedName>
        <fullName evidence="5">Unannotated protein</fullName>
    </submittedName>
</protein>
<evidence type="ECO:0000313" key="4">
    <source>
        <dbReference type="EMBL" id="CAB4814404.1"/>
    </source>
</evidence>
<dbReference type="EMBL" id="CAFBMT010000003">
    <property type="protein sequence ID" value="CAB4920060.1"/>
    <property type="molecule type" value="Genomic_DNA"/>
</dbReference>